<evidence type="ECO:0000313" key="1">
    <source>
        <dbReference type="EMBL" id="MPC26608.1"/>
    </source>
</evidence>
<protein>
    <submittedName>
        <fullName evidence="1">Uncharacterized protein</fullName>
    </submittedName>
</protein>
<sequence>MKQGSKKSHKGIASSDQCVMRCTEATESTDQYRHSVTCPGNMSGKVPLFGNKIKRKKSSLFCKTDTNQLHNSITRNRIQA</sequence>
<evidence type="ECO:0000313" key="2">
    <source>
        <dbReference type="Proteomes" id="UP000324222"/>
    </source>
</evidence>
<reference evidence="1 2" key="1">
    <citation type="submission" date="2019-05" db="EMBL/GenBank/DDBJ databases">
        <title>Another draft genome of Portunus trituberculatus and its Hox gene families provides insights of decapod evolution.</title>
        <authorList>
            <person name="Jeong J.-H."/>
            <person name="Song I."/>
            <person name="Kim S."/>
            <person name="Choi T."/>
            <person name="Kim D."/>
            <person name="Ryu S."/>
            <person name="Kim W."/>
        </authorList>
    </citation>
    <scope>NUCLEOTIDE SEQUENCE [LARGE SCALE GENOMIC DNA]</scope>
    <source>
        <tissue evidence="1">Muscle</tissue>
    </source>
</reference>
<dbReference type="Proteomes" id="UP000324222">
    <property type="component" value="Unassembled WGS sequence"/>
</dbReference>
<comment type="caution">
    <text evidence="1">The sequence shown here is derived from an EMBL/GenBank/DDBJ whole genome shotgun (WGS) entry which is preliminary data.</text>
</comment>
<name>A0A5B7DYT0_PORTR</name>
<proteinExistence type="predicted"/>
<dbReference type="EMBL" id="VSRR010001621">
    <property type="protein sequence ID" value="MPC26608.1"/>
    <property type="molecule type" value="Genomic_DNA"/>
</dbReference>
<keyword evidence="2" id="KW-1185">Reference proteome</keyword>
<gene>
    <name evidence="1" type="ORF">E2C01_019752</name>
</gene>
<dbReference type="AlphaFoldDB" id="A0A5B7DYT0"/>
<organism evidence="1 2">
    <name type="scientific">Portunus trituberculatus</name>
    <name type="common">Swimming crab</name>
    <name type="synonym">Neptunus trituberculatus</name>
    <dbReference type="NCBI Taxonomy" id="210409"/>
    <lineage>
        <taxon>Eukaryota</taxon>
        <taxon>Metazoa</taxon>
        <taxon>Ecdysozoa</taxon>
        <taxon>Arthropoda</taxon>
        <taxon>Crustacea</taxon>
        <taxon>Multicrustacea</taxon>
        <taxon>Malacostraca</taxon>
        <taxon>Eumalacostraca</taxon>
        <taxon>Eucarida</taxon>
        <taxon>Decapoda</taxon>
        <taxon>Pleocyemata</taxon>
        <taxon>Brachyura</taxon>
        <taxon>Eubrachyura</taxon>
        <taxon>Portunoidea</taxon>
        <taxon>Portunidae</taxon>
        <taxon>Portuninae</taxon>
        <taxon>Portunus</taxon>
    </lineage>
</organism>
<accession>A0A5B7DYT0</accession>